<keyword evidence="1" id="KW-0808">Transferase</keyword>
<dbReference type="RefSeq" id="WP_116960279.1">
    <property type="nucleotide sequence ID" value="NZ_QVLS01000011.1"/>
</dbReference>
<dbReference type="InterPro" id="IPR043137">
    <property type="entry name" value="GGT_ssub_C"/>
</dbReference>
<dbReference type="Proteomes" id="UP000261931">
    <property type="component" value="Unassembled WGS sequence"/>
</dbReference>
<evidence type="ECO:0000313" key="2">
    <source>
        <dbReference type="Proteomes" id="UP000261931"/>
    </source>
</evidence>
<dbReference type="PANTHER" id="PTHR43881">
    <property type="entry name" value="GAMMA-GLUTAMYLTRANSPEPTIDASE (AFU_ORTHOLOGUE AFUA_4G13580)"/>
    <property type="match status" value="1"/>
</dbReference>
<dbReference type="Pfam" id="PF01019">
    <property type="entry name" value="G_glu_transpept"/>
    <property type="match status" value="1"/>
</dbReference>
<dbReference type="PANTHER" id="PTHR43881:SF1">
    <property type="entry name" value="GAMMA-GLUTAMYLTRANSPEPTIDASE (AFU_ORTHOLOGUE AFUA_4G13580)"/>
    <property type="match status" value="1"/>
</dbReference>
<accession>A0A372EG84</accession>
<dbReference type="AlphaFoldDB" id="A0A372EG84"/>
<dbReference type="PRINTS" id="PR01210">
    <property type="entry name" value="GGTRANSPTASE"/>
</dbReference>
<keyword evidence="2" id="KW-1185">Reference proteome</keyword>
<sequence length="493" mass="50403">MHNSALPRAVRGETAMVATGHPLAAQAAAGALAQGGSAVDAAIAADAVMGVVEPMATGIGGDLLAMLVPPGAEPQSYNGSGRSPMAFEAGLLAPFPGARLPERHVHTLTVPGAVRGWHDLHQRHGRLPWRGLFAAAIAAARDGFAVGAVAAREWALFQPVIASDPVSARLYRADAPPRAGDAFHNPELAATLEAIAHGGPDAFYRGAPAAAAEQASRARGGVLTASDFAAHSGGFCTPLRGRFRGLEVLQCPPNTHGLAVLHALQALDALPLDPEDPRSALDMVRCMGEAMAHAKRVVADPAGNTVCTVVVDAEGFAVTLMSSVFKRFGSGIGVPGAGFALQNRGFGFAPPGQLNGAAPGKRPYHTVVPGAALRGGAFHAGFGVVGGAMQPQGQVQLLVRLAAWGQELQQAIAAPRWRLEGERALAIEAGTPEPVVRALRAAGYAEPTGQGELGGRSDFGGAQMVLRAPDGQLLGGSDPRKDGMALACEAASR</sequence>
<dbReference type="Gene3D" id="3.60.20.40">
    <property type="match status" value="1"/>
</dbReference>
<comment type="caution">
    <text evidence="1">The sequence shown here is derived from an EMBL/GenBank/DDBJ whole genome shotgun (WGS) entry which is preliminary data.</text>
</comment>
<proteinExistence type="predicted"/>
<dbReference type="SUPFAM" id="SSF56235">
    <property type="entry name" value="N-terminal nucleophile aminohydrolases (Ntn hydrolases)"/>
    <property type="match status" value="1"/>
</dbReference>
<protein>
    <submittedName>
        <fullName evidence="1">Gamma-glutamyltransferase</fullName>
    </submittedName>
</protein>
<organism evidence="1 2">
    <name type="scientific">Hydrogenophaga borbori</name>
    <dbReference type="NCBI Taxonomy" id="2294117"/>
    <lineage>
        <taxon>Bacteria</taxon>
        <taxon>Pseudomonadati</taxon>
        <taxon>Pseudomonadota</taxon>
        <taxon>Betaproteobacteria</taxon>
        <taxon>Burkholderiales</taxon>
        <taxon>Comamonadaceae</taxon>
        <taxon>Hydrogenophaga</taxon>
    </lineage>
</organism>
<reference evidence="1 2" key="1">
    <citation type="submission" date="2018-08" db="EMBL/GenBank/DDBJ databases">
        <title>Hydrogenophaga sp. LA-38 isolated from sludge.</title>
        <authorList>
            <person name="Im W.-T."/>
        </authorList>
    </citation>
    <scope>NUCLEOTIDE SEQUENCE [LARGE SCALE GENOMIC DNA]</scope>
    <source>
        <strain evidence="1 2">LA-38</strain>
    </source>
</reference>
<dbReference type="InterPro" id="IPR029055">
    <property type="entry name" value="Ntn_hydrolases_N"/>
</dbReference>
<evidence type="ECO:0000313" key="1">
    <source>
        <dbReference type="EMBL" id="RFP77436.1"/>
    </source>
</evidence>
<dbReference type="EMBL" id="QVLS01000011">
    <property type="protein sequence ID" value="RFP77436.1"/>
    <property type="molecule type" value="Genomic_DNA"/>
</dbReference>
<dbReference type="GO" id="GO:0016740">
    <property type="term" value="F:transferase activity"/>
    <property type="evidence" value="ECO:0007669"/>
    <property type="project" value="UniProtKB-KW"/>
</dbReference>
<gene>
    <name evidence="1" type="ORF">DY262_16925</name>
</gene>
<dbReference type="InterPro" id="IPR052896">
    <property type="entry name" value="GGT-like_enzyme"/>
</dbReference>
<name>A0A372EG84_9BURK</name>